<name>A0ABV6JT93_9PROT</name>
<organism evidence="2 3">
    <name type="scientific">Roseomonas elaeocarpi</name>
    <dbReference type="NCBI Taxonomy" id="907779"/>
    <lineage>
        <taxon>Bacteria</taxon>
        <taxon>Pseudomonadati</taxon>
        <taxon>Pseudomonadota</taxon>
        <taxon>Alphaproteobacteria</taxon>
        <taxon>Acetobacterales</taxon>
        <taxon>Roseomonadaceae</taxon>
        <taxon>Roseomonas</taxon>
    </lineage>
</organism>
<protein>
    <recommendedName>
        <fullName evidence="4">KfrA N-terminal DNA-binding domain-containing protein</fullName>
    </recommendedName>
</protein>
<evidence type="ECO:0000256" key="1">
    <source>
        <dbReference type="SAM" id="MobiDB-lite"/>
    </source>
</evidence>
<sequence>MAGKRPASPDKAALSKLADLAGKGVAPDRVRREVENIVADWRSGLIGYDERLALRERLEEMRDQLSEGVESAQEQVDELDQAEKAAVTQGRKSLAALIAARDALAAAHRSILI</sequence>
<evidence type="ECO:0008006" key="4">
    <source>
        <dbReference type="Google" id="ProtNLM"/>
    </source>
</evidence>
<feature type="region of interest" description="Disordered" evidence="1">
    <location>
        <begin position="65"/>
        <end position="84"/>
    </location>
</feature>
<gene>
    <name evidence="2" type="ORF">ACFFGY_11865</name>
</gene>
<evidence type="ECO:0000313" key="3">
    <source>
        <dbReference type="Proteomes" id="UP001589865"/>
    </source>
</evidence>
<dbReference type="RefSeq" id="WP_377044707.1">
    <property type="nucleotide sequence ID" value="NZ_JBHLUN010000008.1"/>
</dbReference>
<evidence type="ECO:0000313" key="2">
    <source>
        <dbReference type="EMBL" id="MFC0408953.1"/>
    </source>
</evidence>
<dbReference type="EMBL" id="JBHLUN010000008">
    <property type="protein sequence ID" value="MFC0408953.1"/>
    <property type="molecule type" value="Genomic_DNA"/>
</dbReference>
<comment type="caution">
    <text evidence="2">The sequence shown here is derived from an EMBL/GenBank/DDBJ whole genome shotgun (WGS) entry which is preliminary data.</text>
</comment>
<reference evidence="2 3" key="1">
    <citation type="submission" date="2024-09" db="EMBL/GenBank/DDBJ databases">
        <authorList>
            <person name="Sun Q."/>
            <person name="Mori K."/>
        </authorList>
    </citation>
    <scope>NUCLEOTIDE SEQUENCE [LARGE SCALE GENOMIC DNA]</scope>
    <source>
        <strain evidence="2 3">TBRC 5777</strain>
    </source>
</reference>
<keyword evidence="3" id="KW-1185">Reference proteome</keyword>
<dbReference type="Proteomes" id="UP001589865">
    <property type="component" value="Unassembled WGS sequence"/>
</dbReference>
<accession>A0ABV6JT93</accession>
<proteinExistence type="predicted"/>